<feature type="domain" description="Methyltransferase" evidence="9">
    <location>
        <begin position="73"/>
        <end position="222"/>
    </location>
</feature>
<dbReference type="SUPFAM" id="SSF53335">
    <property type="entry name" value="S-adenosyl-L-methionine-dependent methyltransferases"/>
    <property type="match status" value="1"/>
</dbReference>
<sequence>SARPLPAFVKEALKCVHEDVVSRLSYLQTNACVTSARPLPAFVKEALKCVHEDVVSRYYGCGLVIPECLETCWILDLGSGSGRDCYMLSKLVGEKGHVTGIDMTDTQVEVAKKHIDYHMKKFGYQVPNVDFIHGYMEKLGDAGLKDESYHIVISNCVINLSPDKRAVLQEAYRVLKAPAERVFSGIHRCDLPEDIRKHRVLWGECLGGALWWKDLYRIAEDVGFCPPRLVTASRITINNKELESVVGDCQFVSATFRLFKVPLKGPAEPCQVIYNGGITGHEKELELDANFTFKEGEVVAVDAETAAILRHSRFAEEFLIRPAAGRPPAPGGCCPVKAK</sequence>
<dbReference type="PANTHER" id="PTHR43675:SF8">
    <property type="entry name" value="ARSENITE METHYLTRANSFERASE"/>
    <property type="match status" value="1"/>
</dbReference>
<evidence type="ECO:0000256" key="8">
    <source>
        <dbReference type="ARBA" id="ARBA00048428"/>
    </source>
</evidence>
<dbReference type="Ensembl" id="ENSPSIT00000004385.1">
    <property type="protein sequence ID" value="ENSPSIP00000004362.1"/>
    <property type="gene ID" value="ENSPSIG00000004098.1"/>
</dbReference>
<evidence type="ECO:0000256" key="2">
    <source>
        <dbReference type="ARBA" id="ARBA00022691"/>
    </source>
</evidence>
<evidence type="ECO:0000256" key="1">
    <source>
        <dbReference type="ARBA" id="ARBA00022679"/>
    </source>
</evidence>
<dbReference type="PANTHER" id="PTHR43675">
    <property type="entry name" value="ARSENITE METHYLTRANSFERASE"/>
    <property type="match status" value="1"/>
</dbReference>
<reference evidence="11" key="1">
    <citation type="submission" date="2011-10" db="EMBL/GenBank/DDBJ databases">
        <authorList>
            <consortium name="Soft-shell Turtle Genome Consortium"/>
        </authorList>
    </citation>
    <scope>NUCLEOTIDE SEQUENCE [LARGE SCALE GENOMIC DNA]</scope>
    <source>
        <strain evidence="11">Daiwa-1</strain>
    </source>
</reference>
<dbReference type="OMA" id="EPACEDY"/>
<dbReference type="HOGENOM" id="CLU_052868_0_1_1"/>
<proteinExistence type="inferred from homology"/>
<dbReference type="Gene3D" id="3.40.50.150">
    <property type="entry name" value="Vaccinia Virus protein VP39"/>
    <property type="match status" value="1"/>
</dbReference>
<dbReference type="InterPro" id="IPR029063">
    <property type="entry name" value="SAM-dependent_MTases_sf"/>
</dbReference>
<dbReference type="InterPro" id="IPR026669">
    <property type="entry name" value="Arsenite_MeTrfase-like"/>
</dbReference>
<comment type="catalytic activity">
    <reaction evidence="8">
        <text>arsenic triglutathione + 3 [thioredoxin]-dithiol + 3 S-adenosyl-L-methionine = trimethylarsine + 3 [thioredoxin]-disulfide + 3 glutathione + 3 S-adenosyl-L-homocysteine + 3 H(+)</text>
        <dbReference type="Rhea" id="RHEA:69432"/>
        <dbReference type="Rhea" id="RHEA-COMP:10698"/>
        <dbReference type="Rhea" id="RHEA-COMP:10700"/>
        <dbReference type="ChEBI" id="CHEBI:15378"/>
        <dbReference type="ChEBI" id="CHEBI:27130"/>
        <dbReference type="ChEBI" id="CHEBI:29950"/>
        <dbReference type="ChEBI" id="CHEBI:50058"/>
        <dbReference type="ChEBI" id="CHEBI:57856"/>
        <dbReference type="ChEBI" id="CHEBI:57925"/>
        <dbReference type="ChEBI" id="CHEBI:59789"/>
        <dbReference type="ChEBI" id="CHEBI:183640"/>
        <dbReference type="EC" id="2.1.1.137"/>
    </reaction>
</comment>
<dbReference type="Pfam" id="PF13847">
    <property type="entry name" value="Methyltransf_31"/>
    <property type="match status" value="1"/>
</dbReference>
<dbReference type="Proteomes" id="UP000007267">
    <property type="component" value="Unassembled WGS sequence"/>
</dbReference>
<dbReference type="GO" id="GO:0009404">
    <property type="term" value="P:toxin metabolic process"/>
    <property type="evidence" value="ECO:0007669"/>
    <property type="project" value="Ensembl"/>
</dbReference>
<dbReference type="GO" id="GO:0030791">
    <property type="term" value="F:arsenite methyltransferase activity"/>
    <property type="evidence" value="ECO:0007669"/>
    <property type="project" value="UniProtKB-EC"/>
</dbReference>
<protein>
    <recommendedName>
        <fullName evidence="5">Arsenite methyltransferase</fullName>
        <ecNumber evidence="4">2.1.1.137</ecNumber>
    </recommendedName>
</protein>
<evidence type="ECO:0000313" key="10">
    <source>
        <dbReference type="Ensembl" id="ENSPSIP00000004362.1"/>
    </source>
</evidence>
<keyword evidence="1" id="KW-0808">Transferase</keyword>
<keyword evidence="11" id="KW-1185">Reference proteome</keyword>
<dbReference type="InterPro" id="IPR025714">
    <property type="entry name" value="Methyltranfer_dom"/>
</dbReference>
<comment type="catalytic activity">
    <reaction evidence="7">
        <text>arsenic triglutathione + 2 [thioredoxin]-dithiol + 2 S-adenosyl-L-methionine + H2O = dimethylarsinous acid + 2 [thioredoxin]-disulfide + 3 glutathione + 2 S-adenosyl-L-homocysteine + 2 H(+)</text>
        <dbReference type="Rhea" id="RHEA:69464"/>
        <dbReference type="Rhea" id="RHEA-COMP:10698"/>
        <dbReference type="Rhea" id="RHEA-COMP:10700"/>
        <dbReference type="ChEBI" id="CHEBI:15377"/>
        <dbReference type="ChEBI" id="CHEBI:15378"/>
        <dbReference type="ChEBI" id="CHEBI:23808"/>
        <dbReference type="ChEBI" id="CHEBI:29950"/>
        <dbReference type="ChEBI" id="CHEBI:50058"/>
        <dbReference type="ChEBI" id="CHEBI:57856"/>
        <dbReference type="ChEBI" id="CHEBI:57925"/>
        <dbReference type="ChEBI" id="CHEBI:59789"/>
        <dbReference type="ChEBI" id="CHEBI:183640"/>
        <dbReference type="EC" id="2.1.1.137"/>
    </reaction>
</comment>
<dbReference type="CDD" id="cd02440">
    <property type="entry name" value="AdoMet_MTases"/>
    <property type="match status" value="1"/>
</dbReference>
<reference evidence="10" key="3">
    <citation type="submission" date="2025-08" db="UniProtKB">
        <authorList>
            <consortium name="Ensembl"/>
        </authorList>
    </citation>
    <scope>IDENTIFICATION</scope>
</reference>
<dbReference type="EMBL" id="AGCU01070300">
    <property type="status" value="NOT_ANNOTATED_CDS"/>
    <property type="molecule type" value="Genomic_DNA"/>
</dbReference>
<evidence type="ECO:0000256" key="5">
    <source>
        <dbReference type="ARBA" id="ARBA00034545"/>
    </source>
</evidence>
<accession>K7F8K2</accession>
<gene>
    <name evidence="10" type="primary">AS3MT</name>
</gene>
<dbReference type="GO" id="GO:0032259">
    <property type="term" value="P:methylation"/>
    <property type="evidence" value="ECO:0007669"/>
    <property type="project" value="Ensembl"/>
</dbReference>
<dbReference type="EC" id="2.1.1.137" evidence="4"/>
<dbReference type="eggNOG" id="ENOG502QQD6">
    <property type="taxonomic scope" value="Eukaryota"/>
</dbReference>
<evidence type="ECO:0000256" key="3">
    <source>
        <dbReference type="ARBA" id="ARBA00034487"/>
    </source>
</evidence>
<comment type="catalytic activity">
    <reaction evidence="6">
        <text>arsenic triglutathione + [thioredoxin]-dithiol + S-adenosyl-L-methionine + 2 H2O = methylarsonous acid + [thioredoxin]-disulfide + 3 glutathione + S-adenosyl-L-homocysteine + H(+)</text>
        <dbReference type="Rhea" id="RHEA:69460"/>
        <dbReference type="Rhea" id="RHEA-COMP:10698"/>
        <dbReference type="Rhea" id="RHEA-COMP:10700"/>
        <dbReference type="ChEBI" id="CHEBI:15377"/>
        <dbReference type="ChEBI" id="CHEBI:15378"/>
        <dbReference type="ChEBI" id="CHEBI:17826"/>
        <dbReference type="ChEBI" id="CHEBI:29950"/>
        <dbReference type="ChEBI" id="CHEBI:50058"/>
        <dbReference type="ChEBI" id="CHEBI:57856"/>
        <dbReference type="ChEBI" id="CHEBI:57925"/>
        <dbReference type="ChEBI" id="CHEBI:59789"/>
        <dbReference type="ChEBI" id="CHEBI:183640"/>
        <dbReference type="EC" id="2.1.1.137"/>
    </reaction>
</comment>
<dbReference type="Gene3D" id="3.40.5.100">
    <property type="match status" value="1"/>
</dbReference>
<reference evidence="11" key="2">
    <citation type="journal article" date="2013" name="Nat. Genet.">
        <title>The draft genomes of soft-shell turtle and green sea turtle yield insights into the development and evolution of the turtle-specific body plan.</title>
        <authorList>
            <person name="Wang Z."/>
            <person name="Pascual-Anaya J."/>
            <person name="Zadissa A."/>
            <person name="Li W."/>
            <person name="Niimura Y."/>
            <person name="Huang Z."/>
            <person name="Li C."/>
            <person name="White S."/>
            <person name="Xiong Z."/>
            <person name="Fang D."/>
            <person name="Wang B."/>
            <person name="Ming Y."/>
            <person name="Chen Y."/>
            <person name="Zheng Y."/>
            <person name="Kuraku S."/>
            <person name="Pignatelli M."/>
            <person name="Herrero J."/>
            <person name="Beal K."/>
            <person name="Nozawa M."/>
            <person name="Li Q."/>
            <person name="Wang J."/>
            <person name="Zhang H."/>
            <person name="Yu L."/>
            <person name="Shigenobu S."/>
            <person name="Wang J."/>
            <person name="Liu J."/>
            <person name="Flicek P."/>
            <person name="Searle S."/>
            <person name="Wang J."/>
            <person name="Kuratani S."/>
            <person name="Yin Y."/>
            <person name="Aken B."/>
            <person name="Zhang G."/>
            <person name="Irie N."/>
        </authorList>
    </citation>
    <scope>NUCLEOTIDE SEQUENCE [LARGE SCALE GENOMIC DNA]</scope>
    <source>
        <strain evidence="11">Daiwa-1</strain>
    </source>
</reference>
<dbReference type="AlphaFoldDB" id="K7F8K2"/>
<reference evidence="10" key="4">
    <citation type="submission" date="2025-09" db="UniProtKB">
        <authorList>
            <consortium name="Ensembl"/>
        </authorList>
    </citation>
    <scope>IDENTIFICATION</scope>
</reference>
<evidence type="ECO:0000256" key="4">
    <source>
        <dbReference type="ARBA" id="ARBA00034521"/>
    </source>
</evidence>
<evidence type="ECO:0000259" key="9">
    <source>
        <dbReference type="Pfam" id="PF13847"/>
    </source>
</evidence>
<dbReference type="GO" id="GO:0005829">
    <property type="term" value="C:cytosol"/>
    <property type="evidence" value="ECO:0007669"/>
    <property type="project" value="TreeGrafter"/>
</dbReference>
<evidence type="ECO:0000256" key="6">
    <source>
        <dbReference type="ARBA" id="ARBA00047941"/>
    </source>
</evidence>
<evidence type="ECO:0000256" key="7">
    <source>
        <dbReference type="ARBA" id="ARBA00047943"/>
    </source>
</evidence>
<name>K7F8K2_PELSI</name>
<comment type="similarity">
    <text evidence="3">Belongs to the methyltransferase superfamily. Arsenite methyltransferase family.</text>
</comment>
<dbReference type="GeneTree" id="ENSGT00390000001742"/>
<evidence type="ECO:0000313" key="11">
    <source>
        <dbReference type="Proteomes" id="UP000007267"/>
    </source>
</evidence>
<dbReference type="EMBL" id="AGCU01070301">
    <property type="status" value="NOT_ANNOTATED_CDS"/>
    <property type="molecule type" value="Genomic_DNA"/>
</dbReference>
<dbReference type="GO" id="GO:0018872">
    <property type="term" value="P:arsonoacetate metabolic process"/>
    <property type="evidence" value="ECO:0007669"/>
    <property type="project" value="Ensembl"/>
</dbReference>
<dbReference type="STRING" id="13735.ENSPSIP00000004362"/>
<organism evidence="10 11">
    <name type="scientific">Pelodiscus sinensis</name>
    <name type="common">Chinese softshell turtle</name>
    <name type="synonym">Trionyx sinensis</name>
    <dbReference type="NCBI Taxonomy" id="13735"/>
    <lineage>
        <taxon>Eukaryota</taxon>
        <taxon>Metazoa</taxon>
        <taxon>Chordata</taxon>
        <taxon>Craniata</taxon>
        <taxon>Vertebrata</taxon>
        <taxon>Euteleostomi</taxon>
        <taxon>Archelosauria</taxon>
        <taxon>Testudinata</taxon>
        <taxon>Testudines</taxon>
        <taxon>Cryptodira</taxon>
        <taxon>Trionychia</taxon>
        <taxon>Trionychidae</taxon>
        <taxon>Pelodiscus</taxon>
    </lineage>
</organism>
<keyword evidence="2" id="KW-0949">S-adenosyl-L-methionine</keyword>